<sequence>MPQLDRIIIFPQIFWLFLIFTLFYTILTHFFLPKFLRSLKARKLIAKANSEKVSLIVKESAENKIKLTNTVMHNLTAVTKILNNSSTLNISNFNLAKIGKVDEAIGIATKNSILFCNSQILDSINIYFKLIKK</sequence>
<evidence type="ECO:0000259" key="8">
    <source>
        <dbReference type="Pfam" id="PF02326"/>
    </source>
</evidence>
<accession>A0A7G9IW87</accession>
<keyword evidence="3 7" id="KW-1133">Transmembrane helix</keyword>
<keyword evidence="6" id="KW-0066">ATP synthesis</keyword>
<dbReference type="Pfam" id="PF02326">
    <property type="entry name" value="YMF19"/>
    <property type="match status" value="1"/>
</dbReference>
<gene>
    <name evidence="9" type="primary">atp8</name>
</gene>
<reference evidence="9" key="1">
    <citation type="submission" date="2020-07" db="EMBL/GenBank/DDBJ databases">
        <title>Complete mitochondrial genomes reveal population-level patterns in the widespread red alga Gelidiella fanii (Gelidiales, Rhodophyta).</title>
        <authorList>
            <person name="Boo G.H."/>
            <person name="Zubia M."/>
            <person name="Hughey J.R."/>
            <person name="Sherwood A.R."/>
            <person name="Fujii M.T."/>
            <person name="Boo S.M."/>
            <person name="Miller K.A."/>
        </authorList>
    </citation>
    <scope>NUCLEOTIDE SEQUENCE</scope>
</reference>
<keyword evidence="2 7" id="KW-0812">Transmembrane</keyword>
<dbReference type="GO" id="GO:0006754">
    <property type="term" value="P:ATP biosynthetic process"/>
    <property type="evidence" value="ECO:0007669"/>
    <property type="project" value="UniProtKB-KW"/>
</dbReference>
<dbReference type="AlphaFoldDB" id="A0A7G9IW87"/>
<dbReference type="InterPro" id="IPR003319">
    <property type="entry name" value="YMF19-like_N"/>
</dbReference>
<evidence type="ECO:0000256" key="4">
    <source>
        <dbReference type="ARBA" id="ARBA00023128"/>
    </source>
</evidence>
<keyword evidence="5 7" id="KW-0472">Membrane</keyword>
<geneLocation type="mitochondrion" evidence="9"/>
<feature type="domain" description="ATP synthase YMF19-like N-terminal" evidence="8">
    <location>
        <begin position="2"/>
        <end position="74"/>
    </location>
</feature>
<evidence type="ECO:0000313" key="9">
    <source>
        <dbReference type="EMBL" id="QNM39631.1"/>
    </source>
</evidence>
<name>A0A7G9IW87_9FLOR</name>
<comment type="subcellular location">
    <subcellularLocation>
        <location evidence="1">Mitochondrion membrane</location>
    </subcellularLocation>
</comment>
<evidence type="ECO:0000256" key="3">
    <source>
        <dbReference type="ARBA" id="ARBA00022989"/>
    </source>
</evidence>
<feature type="transmembrane region" description="Helical" evidence="7">
    <location>
        <begin position="12"/>
        <end position="32"/>
    </location>
</feature>
<protein>
    <submittedName>
        <fullName evidence="9">ATP synthase F0 subunit 8</fullName>
    </submittedName>
</protein>
<proteinExistence type="predicted"/>
<evidence type="ECO:0000256" key="5">
    <source>
        <dbReference type="ARBA" id="ARBA00023136"/>
    </source>
</evidence>
<dbReference type="GO" id="GO:0031966">
    <property type="term" value="C:mitochondrial membrane"/>
    <property type="evidence" value="ECO:0007669"/>
    <property type="project" value="UniProtKB-SubCell"/>
</dbReference>
<evidence type="ECO:0000256" key="6">
    <source>
        <dbReference type="ARBA" id="ARBA00023310"/>
    </source>
</evidence>
<organism evidence="9">
    <name type="scientific">Gelidiella flabella</name>
    <dbReference type="NCBI Taxonomy" id="2026927"/>
    <lineage>
        <taxon>Eukaryota</taxon>
        <taxon>Rhodophyta</taxon>
        <taxon>Florideophyceae</taxon>
        <taxon>Rhodymeniophycidae</taxon>
        <taxon>Gelidiales</taxon>
        <taxon>Gelidiellaceae</taxon>
        <taxon>Gelidiella</taxon>
    </lineage>
</organism>
<dbReference type="RefSeq" id="YP_009988355.1">
    <property type="nucleotide sequence ID" value="NC_052714.1"/>
</dbReference>
<dbReference type="EMBL" id="MT742603">
    <property type="protein sequence ID" value="QNM39631.1"/>
    <property type="molecule type" value="Genomic_DNA"/>
</dbReference>
<evidence type="ECO:0000256" key="7">
    <source>
        <dbReference type="SAM" id="Phobius"/>
    </source>
</evidence>
<keyword evidence="4 9" id="KW-0496">Mitochondrion</keyword>
<evidence type="ECO:0000256" key="1">
    <source>
        <dbReference type="ARBA" id="ARBA00004325"/>
    </source>
</evidence>
<evidence type="ECO:0000256" key="2">
    <source>
        <dbReference type="ARBA" id="ARBA00022692"/>
    </source>
</evidence>
<dbReference type="GeneID" id="62620166"/>